<evidence type="ECO:0000256" key="5">
    <source>
        <dbReference type="ARBA" id="ARBA00022695"/>
    </source>
</evidence>
<dbReference type="CDD" id="cd04860">
    <property type="entry name" value="AE_Prim_S"/>
    <property type="match status" value="1"/>
</dbReference>
<evidence type="ECO:0000256" key="8">
    <source>
        <dbReference type="ARBA" id="ARBA00023163"/>
    </source>
</evidence>
<dbReference type="NCBIfam" id="TIGR00335">
    <property type="entry name" value="primase_sml"/>
    <property type="match status" value="1"/>
</dbReference>
<evidence type="ECO:0000256" key="4">
    <source>
        <dbReference type="ARBA" id="ARBA00022679"/>
    </source>
</evidence>
<evidence type="ECO:0000256" key="10">
    <source>
        <dbReference type="SAM" id="MobiDB-lite"/>
    </source>
</evidence>
<feature type="compositionally biased region" description="Polar residues" evidence="10">
    <location>
        <begin position="1"/>
        <end position="16"/>
    </location>
</feature>
<evidence type="ECO:0000256" key="2">
    <source>
        <dbReference type="ARBA" id="ARBA00022478"/>
    </source>
</evidence>
<feature type="non-terminal residue" evidence="11">
    <location>
        <position position="496"/>
    </location>
</feature>
<keyword evidence="4 9" id="KW-0808">Transferase</keyword>
<dbReference type="Proteomes" id="UP000326340">
    <property type="component" value="Unassembled WGS sequence"/>
</dbReference>
<comment type="caution">
    <text evidence="11">The sequence shown here is derived from an EMBL/GenBank/DDBJ whole genome shotgun (WGS) entry which is preliminary data.</text>
</comment>
<sequence length="496" mass="55898">MPYSVSSEATSPTNDTVAHDESMADSPAPPTASQATDGDVAMAEVDAPAPATEDKRDVKLEDLFIDGDSDDEFPSSKPQDTPSSSSPGIATPLSPTDITDLKASDPEVMRSFYQRLFPWRYLFQWLNHSPSPTNDFAHREFAFTLQNDAYLRYQSFPTHDLLRKDVLRLMPSRFEIGPVYSTNPRDRKTLRNANAFKPLAKELCFDIDLTDYDEIRTCCDKANICNKCWQFITMAIKVVDVALRDDFGFKHIMWVYSGRRGAHAWVCDKKARIMGDQLRRSIAGYLEVIKGGAQSGKKVNLWRPLHPHVARSLETLKSHFQEDVLEAQDPWASNERAERLLQLLPDKNLNQSLRKKWDAAPGRSSVSKWADIDTVAKSGASKNLDAKALLEAKQDIVLEYTYPRLDIEVSKKLNHLLKSPFVVHPGTGRVCVPIDTRTLEDFDPLGVPTVQSLLAEIDAWKSDEDAEAGGSQQKSMQDWEKTSLKPYVEQFRSFVI</sequence>
<dbReference type="SUPFAM" id="SSF56747">
    <property type="entry name" value="Prim-pol domain"/>
    <property type="match status" value="1"/>
</dbReference>
<dbReference type="EC" id="2.7.7.-" evidence="9"/>
<evidence type="ECO:0000256" key="6">
    <source>
        <dbReference type="ARBA" id="ARBA00022705"/>
    </source>
</evidence>
<dbReference type="FunFam" id="3.90.920.10:FF:000002">
    <property type="entry name" value="DNA primase"/>
    <property type="match status" value="1"/>
</dbReference>
<keyword evidence="2 9" id="KW-0240">DNA-directed RNA polymerase</keyword>
<evidence type="ECO:0000256" key="3">
    <source>
        <dbReference type="ARBA" id="ARBA00022515"/>
    </source>
</evidence>
<name>A0A5Q4BBI8_9PEZI</name>
<dbReference type="Pfam" id="PF01896">
    <property type="entry name" value="DNA_primase_S"/>
    <property type="match status" value="1"/>
</dbReference>
<dbReference type="AlphaFoldDB" id="A0A5Q4BBI8"/>
<keyword evidence="3 9" id="KW-0639">Primosome</keyword>
<dbReference type="InterPro" id="IPR014052">
    <property type="entry name" value="DNA_primase_ssu_euk/arc"/>
</dbReference>
<keyword evidence="5" id="KW-0548">Nucleotidyltransferase</keyword>
<organism evidence="11 12">
    <name type="scientific">Colletotrichum shisoi</name>
    <dbReference type="NCBI Taxonomy" id="2078593"/>
    <lineage>
        <taxon>Eukaryota</taxon>
        <taxon>Fungi</taxon>
        <taxon>Dikarya</taxon>
        <taxon>Ascomycota</taxon>
        <taxon>Pezizomycotina</taxon>
        <taxon>Sordariomycetes</taxon>
        <taxon>Hypocreomycetidae</taxon>
        <taxon>Glomerellales</taxon>
        <taxon>Glomerellaceae</taxon>
        <taxon>Colletotrichum</taxon>
        <taxon>Colletotrichum destructivum species complex</taxon>
    </lineage>
</organism>
<dbReference type="Gene3D" id="3.90.920.10">
    <property type="entry name" value="DNA primase, PRIM domain"/>
    <property type="match status" value="1"/>
</dbReference>
<evidence type="ECO:0000313" key="12">
    <source>
        <dbReference type="Proteomes" id="UP000326340"/>
    </source>
</evidence>
<evidence type="ECO:0000256" key="7">
    <source>
        <dbReference type="ARBA" id="ARBA00022723"/>
    </source>
</evidence>
<dbReference type="PANTHER" id="PTHR10536">
    <property type="entry name" value="DNA PRIMASE SMALL SUBUNIT"/>
    <property type="match status" value="1"/>
</dbReference>
<evidence type="ECO:0000256" key="9">
    <source>
        <dbReference type="RuleBase" id="RU003514"/>
    </source>
</evidence>
<comment type="similarity">
    <text evidence="1 9">Belongs to the eukaryotic-type primase small subunit family.</text>
</comment>
<accession>A0A5Q4BBI8</accession>
<dbReference type="EMBL" id="PUHP01002927">
    <property type="protein sequence ID" value="TQN64071.1"/>
    <property type="molecule type" value="Genomic_DNA"/>
</dbReference>
<keyword evidence="12" id="KW-1185">Reference proteome</keyword>
<proteinExistence type="inferred from homology"/>
<keyword evidence="6 9" id="KW-0235">DNA replication</keyword>
<dbReference type="GO" id="GO:0006269">
    <property type="term" value="P:DNA replication, synthesis of primer"/>
    <property type="evidence" value="ECO:0007669"/>
    <property type="project" value="UniProtKB-KW"/>
</dbReference>
<evidence type="ECO:0000256" key="1">
    <source>
        <dbReference type="ARBA" id="ARBA00009762"/>
    </source>
</evidence>
<evidence type="ECO:0000313" key="11">
    <source>
        <dbReference type="EMBL" id="TQN64071.1"/>
    </source>
</evidence>
<feature type="region of interest" description="Disordered" evidence="10">
    <location>
        <begin position="1"/>
        <end position="101"/>
    </location>
</feature>
<keyword evidence="7" id="KW-0479">Metal-binding</keyword>
<keyword evidence="8" id="KW-0804">Transcription</keyword>
<reference evidence="11 12" key="1">
    <citation type="journal article" date="2019" name="Sci. Rep.">
        <title>Colletotrichum shisoi sp. nov., an anthracnose pathogen of Perilla frutescens in Japan: molecular phylogenetic, morphological and genomic evidence.</title>
        <authorList>
            <person name="Gan P."/>
            <person name="Tsushima A."/>
            <person name="Hiroyama R."/>
            <person name="Narusaka M."/>
            <person name="Takano Y."/>
            <person name="Narusaka Y."/>
            <person name="Kawaradani M."/>
            <person name="Damm U."/>
            <person name="Shirasu K."/>
        </authorList>
    </citation>
    <scope>NUCLEOTIDE SEQUENCE [LARGE SCALE GENOMIC DNA]</scope>
    <source>
        <strain evidence="11 12">PG-2018a</strain>
    </source>
</reference>
<protein>
    <recommendedName>
        <fullName evidence="9">DNA primase</fullName>
        <ecNumber evidence="9">2.7.7.-</ecNumber>
    </recommendedName>
</protein>
<dbReference type="GO" id="GO:0003899">
    <property type="term" value="F:DNA-directed RNA polymerase activity"/>
    <property type="evidence" value="ECO:0007669"/>
    <property type="project" value="InterPro"/>
</dbReference>
<dbReference type="GO" id="GO:0046872">
    <property type="term" value="F:metal ion binding"/>
    <property type="evidence" value="ECO:0007669"/>
    <property type="project" value="UniProtKB-KW"/>
</dbReference>
<dbReference type="GO" id="GO:0005658">
    <property type="term" value="C:alpha DNA polymerase:primase complex"/>
    <property type="evidence" value="ECO:0007669"/>
    <property type="project" value="UniProtKB-ARBA"/>
</dbReference>
<feature type="compositionally biased region" description="Basic and acidic residues" evidence="10">
    <location>
        <begin position="52"/>
        <end position="62"/>
    </location>
</feature>
<feature type="compositionally biased region" description="Low complexity" evidence="10">
    <location>
        <begin position="75"/>
        <end position="87"/>
    </location>
</feature>
<dbReference type="InterPro" id="IPR002755">
    <property type="entry name" value="DNA_primase_S"/>
</dbReference>
<dbReference type="OrthoDB" id="19606at2759"/>
<gene>
    <name evidence="11" type="primary">Pri1</name>
    <name evidence="11" type="ORF">CSHISOI_11347</name>
</gene>
<feature type="compositionally biased region" description="Acidic residues" evidence="10">
    <location>
        <begin position="63"/>
        <end position="73"/>
    </location>
</feature>